<dbReference type="SUPFAM" id="SSF49265">
    <property type="entry name" value="Fibronectin type III"/>
    <property type="match status" value="1"/>
</dbReference>
<dbReference type="AlphaFoldDB" id="A0AAD8EKJ8"/>
<reference evidence="6" key="1">
    <citation type="journal article" date="2023" name="IScience">
        <title>Live-bearing cockroach genome reveals convergent evolutionary mechanisms linked to viviparity in insects and beyond.</title>
        <authorList>
            <person name="Fouks B."/>
            <person name="Harrison M.C."/>
            <person name="Mikhailova A.A."/>
            <person name="Marchal E."/>
            <person name="English S."/>
            <person name="Carruthers M."/>
            <person name="Jennings E.C."/>
            <person name="Chiamaka E.L."/>
            <person name="Frigard R.A."/>
            <person name="Pippel M."/>
            <person name="Attardo G.M."/>
            <person name="Benoit J.B."/>
            <person name="Bornberg-Bauer E."/>
            <person name="Tobe S.S."/>
        </authorList>
    </citation>
    <scope>NUCLEOTIDE SEQUENCE</scope>
    <source>
        <strain evidence="6">Stay&amp;Tobe</strain>
    </source>
</reference>
<dbReference type="GO" id="GO:0030154">
    <property type="term" value="P:cell differentiation"/>
    <property type="evidence" value="ECO:0007669"/>
    <property type="project" value="UniProtKB-ARBA"/>
</dbReference>
<dbReference type="InterPro" id="IPR003598">
    <property type="entry name" value="Ig_sub2"/>
</dbReference>
<comment type="caution">
    <text evidence="6">The sequence shown here is derived from an EMBL/GenBank/DDBJ whole genome shotgun (WGS) entry which is preliminary data.</text>
</comment>
<dbReference type="InterPro" id="IPR003961">
    <property type="entry name" value="FN3_dom"/>
</dbReference>
<dbReference type="FunFam" id="2.60.40.10:FF:001508">
    <property type="entry name" value="Uncharacterized protein, isoform D"/>
    <property type="match status" value="1"/>
</dbReference>
<reference evidence="6" key="2">
    <citation type="submission" date="2023-05" db="EMBL/GenBank/DDBJ databases">
        <authorList>
            <person name="Fouks B."/>
        </authorList>
    </citation>
    <scope>NUCLEOTIDE SEQUENCE</scope>
    <source>
        <strain evidence="6">Stay&amp;Tobe</strain>
        <tissue evidence="6">Testes</tissue>
    </source>
</reference>
<evidence type="ECO:0000313" key="6">
    <source>
        <dbReference type="EMBL" id="KAJ9593668.1"/>
    </source>
</evidence>
<dbReference type="InterPro" id="IPR036116">
    <property type="entry name" value="FN3_sf"/>
</dbReference>
<evidence type="ECO:0000256" key="3">
    <source>
        <dbReference type="ARBA" id="ARBA00023319"/>
    </source>
</evidence>
<dbReference type="FunFam" id="2.60.40.10:FF:000080">
    <property type="entry name" value="Myosin light chain kinase, smooth muscle"/>
    <property type="match status" value="1"/>
</dbReference>
<dbReference type="InterPro" id="IPR003599">
    <property type="entry name" value="Ig_sub"/>
</dbReference>
<accession>A0AAD8EKJ8</accession>
<keyword evidence="3" id="KW-0393">Immunoglobulin domain</keyword>
<dbReference type="CDD" id="cd00063">
    <property type="entry name" value="FN3"/>
    <property type="match status" value="1"/>
</dbReference>
<dbReference type="GO" id="GO:0004672">
    <property type="term" value="F:protein kinase activity"/>
    <property type="evidence" value="ECO:0007669"/>
    <property type="project" value="TreeGrafter"/>
</dbReference>
<dbReference type="Pfam" id="PF07679">
    <property type="entry name" value="I-set"/>
    <property type="match status" value="3"/>
</dbReference>
<evidence type="ECO:0000256" key="2">
    <source>
        <dbReference type="ARBA" id="ARBA00022737"/>
    </source>
</evidence>
<feature type="domain" description="Ig-like" evidence="4">
    <location>
        <begin position="340"/>
        <end position="430"/>
    </location>
</feature>
<organism evidence="6 7">
    <name type="scientific">Diploptera punctata</name>
    <name type="common">Pacific beetle cockroach</name>
    <dbReference type="NCBI Taxonomy" id="6984"/>
    <lineage>
        <taxon>Eukaryota</taxon>
        <taxon>Metazoa</taxon>
        <taxon>Ecdysozoa</taxon>
        <taxon>Arthropoda</taxon>
        <taxon>Hexapoda</taxon>
        <taxon>Insecta</taxon>
        <taxon>Pterygota</taxon>
        <taxon>Neoptera</taxon>
        <taxon>Polyneoptera</taxon>
        <taxon>Dictyoptera</taxon>
        <taxon>Blattodea</taxon>
        <taxon>Blaberoidea</taxon>
        <taxon>Blaberidae</taxon>
        <taxon>Diplopterinae</taxon>
        <taxon>Diploptera</taxon>
    </lineage>
</organism>
<name>A0AAD8EKJ8_DIPPU</name>
<evidence type="ECO:0000259" key="4">
    <source>
        <dbReference type="PROSITE" id="PS50835"/>
    </source>
</evidence>
<dbReference type="PROSITE" id="PS50835">
    <property type="entry name" value="IG_LIKE"/>
    <property type="match status" value="3"/>
</dbReference>
<feature type="domain" description="Ig-like" evidence="4">
    <location>
        <begin position="241"/>
        <end position="323"/>
    </location>
</feature>
<evidence type="ECO:0000259" key="5">
    <source>
        <dbReference type="PROSITE" id="PS50853"/>
    </source>
</evidence>
<dbReference type="SMART" id="SM00060">
    <property type="entry name" value="FN3"/>
    <property type="match status" value="1"/>
</dbReference>
<keyword evidence="2" id="KW-0677">Repeat</keyword>
<dbReference type="PANTHER" id="PTHR47633:SF16">
    <property type="entry name" value="CAVP-TARGET PROTEIN-LIKE"/>
    <property type="match status" value="1"/>
</dbReference>
<dbReference type="SMART" id="SM00408">
    <property type="entry name" value="IGc2"/>
    <property type="match status" value="3"/>
</dbReference>
<dbReference type="Gene3D" id="2.60.40.10">
    <property type="entry name" value="Immunoglobulins"/>
    <property type="match status" value="4"/>
</dbReference>
<dbReference type="FunFam" id="2.60.40.10:FF:000069">
    <property type="entry name" value="Alpha-protein kinase 3"/>
    <property type="match status" value="1"/>
</dbReference>
<dbReference type="Pfam" id="PF00041">
    <property type="entry name" value="fn3"/>
    <property type="match status" value="1"/>
</dbReference>
<dbReference type="Proteomes" id="UP001233999">
    <property type="component" value="Unassembled WGS sequence"/>
</dbReference>
<dbReference type="InterPro" id="IPR007110">
    <property type="entry name" value="Ig-like_dom"/>
</dbReference>
<evidence type="ECO:0000256" key="1">
    <source>
        <dbReference type="ARBA" id="ARBA00006692"/>
    </source>
</evidence>
<protein>
    <submittedName>
        <fullName evidence="6">Uncharacterized protein</fullName>
    </submittedName>
</protein>
<dbReference type="SUPFAM" id="SSF48726">
    <property type="entry name" value="Immunoglobulin"/>
    <property type="match status" value="3"/>
</dbReference>
<dbReference type="SMART" id="SM00409">
    <property type="entry name" value="IG"/>
    <property type="match status" value="3"/>
</dbReference>
<keyword evidence="7" id="KW-1185">Reference proteome</keyword>
<feature type="domain" description="Ig-like" evidence="4">
    <location>
        <begin position="122"/>
        <end position="211"/>
    </location>
</feature>
<dbReference type="InterPro" id="IPR036179">
    <property type="entry name" value="Ig-like_dom_sf"/>
</dbReference>
<dbReference type="InterPro" id="IPR013098">
    <property type="entry name" value="Ig_I-set"/>
</dbReference>
<dbReference type="EMBL" id="JASPKZ010003416">
    <property type="protein sequence ID" value="KAJ9593668.1"/>
    <property type="molecule type" value="Genomic_DNA"/>
</dbReference>
<dbReference type="PROSITE" id="PS50853">
    <property type="entry name" value="FN3"/>
    <property type="match status" value="1"/>
</dbReference>
<feature type="non-terminal residue" evidence="6">
    <location>
        <position position="451"/>
    </location>
</feature>
<dbReference type="PANTHER" id="PTHR47633">
    <property type="entry name" value="IMMUNOGLOBULIN"/>
    <property type="match status" value="1"/>
</dbReference>
<gene>
    <name evidence="6" type="ORF">L9F63_014779</name>
</gene>
<dbReference type="GO" id="GO:0009653">
    <property type="term" value="P:anatomical structure morphogenesis"/>
    <property type="evidence" value="ECO:0007669"/>
    <property type="project" value="UniProtKB-ARBA"/>
</dbReference>
<proteinExistence type="inferred from homology"/>
<feature type="domain" description="Fibronectin type-III" evidence="5">
    <location>
        <begin position="22"/>
        <end position="118"/>
    </location>
</feature>
<comment type="similarity">
    <text evidence="1">Belongs to the protein kinase superfamily. CAMK Ser/Thr protein kinase family.</text>
</comment>
<evidence type="ECO:0000313" key="7">
    <source>
        <dbReference type="Proteomes" id="UP001233999"/>
    </source>
</evidence>
<dbReference type="InterPro" id="IPR013783">
    <property type="entry name" value="Ig-like_fold"/>
</dbReference>
<sequence length="451" mass="50440">EFAKHSANYKSIIHFRNVPGPVAGEPVVIDSGRNWLTLSWPKTENRGGAPVLAYRVEAWPLGGDGGARWVEMGVSPINTFDAFNLKSGMEYKFRVTPRNRYGWGESVTTSSPISVGRKVELPEFTRILPGQLKALQGTSICLECQVKGDPIPQVRWYKDAMELNDPRFITSFDGSKVCQLNVEGLRDEDTGRYMCEATNNVGRVSTFARLFVVSDPKILEADNKLKRGIQEDQDLISDYPPQFTMRLRDRRVQMTYPVRLTCQVAGRPTPEVVWSKDGEELKQDDRHIFWHEEHFHTLEINRATLEDSGCYSATARNTNGAVSCRCNLVVDKGIRAYVAPEFLHELELVYTVREGGELRLSGQVEAYPTVGVMWHRDGVRLRPSRRIVMTLDHDGTVELALAGVTARDAGVYSCTATNEVGRAETSAKVNVQVTETTPTTKPPQVIGPEIP</sequence>
<feature type="non-terminal residue" evidence="6">
    <location>
        <position position="1"/>
    </location>
</feature>